<keyword evidence="3 4" id="KW-0539">Nucleus</keyword>
<dbReference type="InterPro" id="IPR009071">
    <property type="entry name" value="HMG_box_dom"/>
</dbReference>
<dbReference type="Pfam" id="PF00505">
    <property type="entry name" value="HMG_box"/>
    <property type="match status" value="1"/>
</dbReference>
<comment type="subcellular location">
    <subcellularLocation>
        <location evidence="1">Nucleus</location>
    </subcellularLocation>
</comment>
<reference evidence="7" key="2">
    <citation type="submission" date="2025-08" db="UniProtKB">
        <authorList>
            <consortium name="Ensembl"/>
        </authorList>
    </citation>
    <scope>IDENTIFICATION</scope>
</reference>
<reference evidence="7" key="1">
    <citation type="submission" date="2021-04" db="EMBL/GenBank/DDBJ databases">
        <authorList>
            <consortium name="Wellcome Sanger Institute Data Sharing"/>
        </authorList>
    </citation>
    <scope>NUCLEOTIDE SEQUENCE [LARGE SCALE GENOMIC DNA]</scope>
</reference>
<dbReference type="InterPro" id="IPR036910">
    <property type="entry name" value="HMG_box_dom_sf"/>
</dbReference>
<proteinExistence type="predicted"/>
<name>A0A671U8J1_SPAAU</name>
<keyword evidence="2 4" id="KW-0238">DNA-binding</keyword>
<dbReference type="OMA" id="FHQDSWS"/>
<dbReference type="InParanoid" id="A0A671U8J1"/>
<dbReference type="GeneTree" id="ENSGT00940000169450"/>
<dbReference type="Proteomes" id="UP000472265">
    <property type="component" value="Chromosome 20"/>
</dbReference>
<dbReference type="CDD" id="cd00167">
    <property type="entry name" value="SANT"/>
    <property type="match status" value="1"/>
</dbReference>
<feature type="DNA-binding region" description="HMG box" evidence="4">
    <location>
        <begin position="176"/>
        <end position="240"/>
    </location>
</feature>
<evidence type="ECO:0000313" key="7">
    <source>
        <dbReference type="Ensembl" id="ENSSAUP00010010098.1"/>
    </source>
</evidence>
<feature type="domain" description="HMG box" evidence="6">
    <location>
        <begin position="176"/>
        <end position="240"/>
    </location>
</feature>
<feature type="compositionally biased region" description="Basic and acidic residues" evidence="5">
    <location>
        <begin position="393"/>
        <end position="403"/>
    </location>
</feature>
<dbReference type="PROSITE" id="PS50118">
    <property type="entry name" value="HMG_BOX_2"/>
    <property type="match status" value="2"/>
</dbReference>
<dbReference type="GO" id="GO:0003677">
    <property type="term" value="F:DNA binding"/>
    <property type="evidence" value="ECO:0007669"/>
    <property type="project" value="UniProtKB-UniRule"/>
</dbReference>
<sequence>MSGNSGSVRVTEPEESDESTDLDESIPIDESTGWTKENLQKLLAAMKTSYPEEYGDIAYPTGLKAVDWEKVAFPPFSPEACQNKWRKIFHEMRKLRTLAELIDEAEESITNLVLNKKARYVDRLASEEHKRQMKVFRKQHPVLVQQKKSTPQKRKRVSAVTPNQGEQPKDAAGLPPKPPCNGYSIFCQEQLPTMAGISSRTYMSVWAERWKGLTKREKDAYSIQHTKLQRKYMKALNEYVKSFSEEEKQRLLNEHGIKVAMVNKRSPLTKRLPGEPKMPSRSGNVIFCQDQMELMREELPNARERFRKVNQMWKELSNEEKFQYKEKVNKKLKKYSKKLQKWLKTLTQEDQDNYWERNPTKRQYLNPNSLKRKSSKSEIVYRPSDSEDEEIEVSNRDEPKNNLEEEEEEEEDEDDKEDVVMFDIY</sequence>
<dbReference type="GeneID" id="115571724"/>
<dbReference type="SUPFAM" id="SSF47095">
    <property type="entry name" value="HMG-box"/>
    <property type="match status" value="2"/>
</dbReference>
<dbReference type="RefSeq" id="XP_030257137.1">
    <property type="nucleotide sequence ID" value="XM_030401277.1"/>
</dbReference>
<dbReference type="PANTHER" id="PTHR46318">
    <property type="entry name" value="UPSTREAM BINDING TRANSCRIPTION FACTOR"/>
    <property type="match status" value="1"/>
</dbReference>
<feature type="region of interest" description="Disordered" evidence="5">
    <location>
        <begin position="357"/>
        <end position="425"/>
    </location>
</feature>
<feature type="region of interest" description="Disordered" evidence="5">
    <location>
        <begin position="144"/>
        <end position="175"/>
    </location>
</feature>
<evidence type="ECO:0000256" key="5">
    <source>
        <dbReference type="SAM" id="MobiDB-lite"/>
    </source>
</evidence>
<dbReference type="GO" id="GO:0005634">
    <property type="term" value="C:nucleus"/>
    <property type="evidence" value="ECO:0007669"/>
    <property type="project" value="UniProtKB-SubCell"/>
</dbReference>
<keyword evidence="8" id="KW-1185">Reference proteome</keyword>
<feature type="compositionally biased region" description="Acidic residues" evidence="5">
    <location>
        <begin position="404"/>
        <end position="417"/>
    </location>
</feature>
<dbReference type="AlphaFoldDB" id="A0A671U8J1"/>
<dbReference type="Gene3D" id="1.10.30.10">
    <property type="entry name" value="High mobility group box domain"/>
    <property type="match status" value="2"/>
</dbReference>
<dbReference type="InterPro" id="IPR051762">
    <property type="entry name" value="UBF1"/>
</dbReference>
<dbReference type="Ensembl" id="ENSSAUT00010010741.1">
    <property type="protein sequence ID" value="ENSSAUP00010010098.1"/>
    <property type="gene ID" value="ENSSAUG00010004942.1"/>
</dbReference>
<evidence type="ECO:0000259" key="6">
    <source>
        <dbReference type="PROSITE" id="PS50118"/>
    </source>
</evidence>
<evidence type="ECO:0000313" key="8">
    <source>
        <dbReference type="Proteomes" id="UP000472265"/>
    </source>
</evidence>
<protein>
    <submittedName>
        <fullName evidence="7">Nucleolar transcription factor 1-like</fullName>
    </submittedName>
</protein>
<feature type="DNA-binding region" description="HMG box" evidence="4">
    <location>
        <begin position="276"/>
        <end position="343"/>
    </location>
</feature>
<dbReference type="OrthoDB" id="1919336at2759"/>
<dbReference type="SMART" id="SM00398">
    <property type="entry name" value="HMG"/>
    <property type="match status" value="2"/>
</dbReference>
<dbReference type="PANTHER" id="PTHR46318:SF2">
    <property type="entry name" value="NUCLEOLAR TRANSCRIPTION FACTOR 1"/>
    <property type="match status" value="1"/>
</dbReference>
<feature type="domain" description="HMG box" evidence="6">
    <location>
        <begin position="276"/>
        <end position="343"/>
    </location>
</feature>
<accession>A0A671U8J1</accession>
<dbReference type="InterPro" id="IPR001005">
    <property type="entry name" value="SANT/Myb"/>
</dbReference>
<gene>
    <name evidence="7" type="primary">LOC115571724</name>
</gene>
<evidence type="ECO:0000256" key="1">
    <source>
        <dbReference type="ARBA" id="ARBA00004123"/>
    </source>
</evidence>
<evidence type="ECO:0000256" key="4">
    <source>
        <dbReference type="PROSITE-ProRule" id="PRU00267"/>
    </source>
</evidence>
<organism evidence="7 8">
    <name type="scientific">Sparus aurata</name>
    <name type="common">Gilthead sea bream</name>
    <dbReference type="NCBI Taxonomy" id="8175"/>
    <lineage>
        <taxon>Eukaryota</taxon>
        <taxon>Metazoa</taxon>
        <taxon>Chordata</taxon>
        <taxon>Craniata</taxon>
        <taxon>Vertebrata</taxon>
        <taxon>Euteleostomi</taxon>
        <taxon>Actinopterygii</taxon>
        <taxon>Neopterygii</taxon>
        <taxon>Teleostei</taxon>
        <taxon>Neoteleostei</taxon>
        <taxon>Acanthomorphata</taxon>
        <taxon>Eupercaria</taxon>
        <taxon>Spariformes</taxon>
        <taxon>Sparidae</taxon>
        <taxon>Sparus</taxon>
    </lineage>
</organism>
<evidence type="ECO:0000256" key="3">
    <source>
        <dbReference type="ARBA" id="ARBA00023242"/>
    </source>
</evidence>
<reference evidence="7" key="3">
    <citation type="submission" date="2025-09" db="UniProtKB">
        <authorList>
            <consortium name="Ensembl"/>
        </authorList>
    </citation>
    <scope>IDENTIFICATION</scope>
</reference>
<feature type="compositionally biased region" description="Acidic residues" evidence="5">
    <location>
        <begin position="13"/>
        <end position="27"/>
    </location>
</feature>
<feature type="region of interest" description="Disordered" evidence="5">
    <location>
        <begin position="1"/>
        <end position="32"/>
    </location>
</feature>
<evidence type="ECO:0000256" key="2">
    <source>
        <dbReference type="ARBA" id="ARBA00023125"/>
    </source>
</evidence>